<protein>
    <submittedName>
        <fullName evidence="1">Uncharacterized protein</fullName>
    </submittedName>
</protein>
<sequence length="100" mass="10668">MGGEGVLYYELKGKDVELPSCFMTEPQSGKMAGRAQWRLGGFIQPPSPNPPGSSSCESDWLTGNAARAVRQYSNMDLADPPLVKDFVAAEYSAPSGTAPQ</sequence>
<accession>A0AAV7MWB6</accession>
<dbReference type="AlphaFoldDB" id="A0AAV7MWB6"/>
<comment type="caution">
    <text evidence="1">The sequence shown here is derived from an EMBL/GenBank/DDBJ whole genome shotgun (WGS) entry which is preliminary data.</text>
</comment>
<dbReference type="Proteomes" id="UP001066276">
    <property type="component" value="Chromosome 9"/>
</dbReference>
<name>A0AAV7MWB6_PLEWA</name>
<evidence type="ECO:0000313" key="1">
    <source>
        <dbReference type="EMBL" id="KAJ1108021.1"/>
    </source>
</evidence>
<evidence type="ECO:0000313" key="2">
    <source>
        <dbReference type="Proteomes" id="UP001066276"/>
    </source>
</evidence>
<keyword evidence="2" id="KW-1185">Reference proteome</keyword>
<gene>
    <name evidence="1" type="ORF">NDU88_005405</name>
</gene>
<dbReference type="EMBL" id="JANPWB010000013">
    <property type="protein sequence ID" value="KAJ1108021.1"/>
    <property type="molecule type" value="Genomic_DNA"/>
</dbReference>
<reference evidence="1" key="1">
    <citation type="journal article" date="2022" name="bioRxiv">
        <title>Sequencing and chromosome-scale assembly of the giantPleurodeles waltlgenome.</title>
        <authorList>
            <person name="Brown T."/>
            <person name="Elewa A."/>
            <person name="Iarovenko S."/>
            <person name="Subramanian E."/>
            <person name="Araus A.J."/>
            <person name="Petzold A."/>
            <person name="Susuki M."/>
            <person name="Suzuki K.-i.T."/>
            <person name="Hayashi T."/>
            <person name="Toyoda A."/>
            <person name="Oliveira C."/>
            <person name="Osipova E."/>
            <person name="Leigh N.D."/>
            <person name="Simon A."/>
            <person name="Yun M.H."/>
        </authorList>
    </citation>
    <scope>NUCLEOTIDE SEQUENCE</scope>
    <source>
        <strain evidence="1">20211129_DDA</strain>
        <tissue evidence="1">Liver</tissue>
    </source>
</reference>
<proteinExistence type="predicted"/>
<organism evidence="1 2">
    <name type="scientific">Pleurodeles waltl</name>
    <name type="common">Iberian ribbed newt</name>
    <dbReference type="NCBI Taxonomy" id="8319"/>
    <lineage>
        <taxon>Eukaryota</taxon>
        <taxon>Metazoa</taxon>
        <taxon>Chordata</taxon>
        <taxon>Craniata</taxon>
        <taxon>Vertebrata</taxon>
        <taxon>Euteleostomi</taxon>
        <taxon>Amphibia</taxon>
        <taxon>Batrachia</taxon>
        <taxon>Caudata</taxon>
        <taxon>Salamandroidea</taxon>
        <taxon>Salamandridae</taxon>
        <taxon>Pleurodelinae</taxon>
        <taxon>Pleurodeles</taxon>
    </lineage>
</organism>